<dbReference type="AlphaFoldDB" id="A0A094X6L8"/>
<reference evidence="1 2" key="1">
    <citation type="submission" date="2014-06" db="EMBL/GenBank/DDBJ databases">
        <title>Draft genome sequence of iron oxidizing acidophile Leptospirillum ferriphilum DSM14647.</title>
        <authorList>
            <person name="Cardenas J.P."/>
            <person name="Lazcano M."/>
            <person name="Ossandon F.J."/>
            <person name="Corbett M."/>
            <person name="Holmes D.S."/>
            <person name="Watkin E."/>
        </authorList>
    </citation>
    <scope>NUCLEOTIDE SEQUENCE [LARGE SCALE GENOMIC DNA]</scope>
    <source>
        <strain evidence="1 2">DSM 14647</strain>
    </source>
</reference>
<organism evidence="1 2">
    <name type="scientific">Leptospirillum ferriphilum</name>
    <dbReference type="NCBI Taxonomy" id="178606"/>
    <lineage>
        <taxon>Bacteria</taxon>
        <taxon>Pseudomonadati</taxon>
        <taxon>Nitrospirota</taxon>
        <taxon>Nitrospiria</taxon>
        <taxon>Nitrospirales</taxon>
        <taxon>Nitrospiraceae</taxon>
        <taxon>Leptospirillum</taxon>
    </lineage>
</organism>
<evidence type="ECO:0000313" key="2">
    <source>
        <dbReference type="Proteomes" id="UP000029452"/>
    </source>
</evidence>
<comment type="caution">
    <text evidence="1">The sequence shown here is derived from an EMBL/GenBank/DDBJ whole genome shotgun (WGS) entry which is preliminary data.</text>
</comment>
<gene>
    <name evidence="1" type="ORF">LptCag_0972</name>
</gene>
<protein>
    <submittedName>
        <fullName evidence="1">Uncharacterized protein</fullName>
    </submittedName>
</protein>
<dbReference type="PATRIC" id="fig|178606.4.peg.778"/>
<name>A0A094X6L8_9BACT</name>
<dbReference type="Proteomes" id="UP000029452">
    <property type="component" value="Unassembled WGS sequence"/>
</dbReference>
<accession>A0A094X6L8</accession>
<sequence length="82" mass="9544">MHRNLLCHKSVRTICADKINVSLPGRKCALKPETVKRIDEVQRPENPHPVLDTKTQRRCSLAVWNILTSIWREIKRSAPDQF</sequence>
<dbReference type="EMBL" id="JPGK01000003">
    <property type="protein sequence ID" value="KGA94209.1"/>
    <property type="molecule type" value="Genomic_DNA"/>
</dbReference>
<evidence type="ECO:0000313" key="1">
    <source>
        <dbReference type="EMBL" id="KGA94209.1"/>
    </source>
</evidence>
<proteinExistence type="predicted"/>